<organism evidence="2 3">
    <name type="scientific">Arthrobacter alpinus</name>
    <dbReference type="NCBI Taxonomy" id="656366"/>
    <lineage>
        <taxon>Bacteria</taxon>
        <taxon>Bacillati</taxon>
        <taxon>Actinomycetota</taxon>
        <taxon>Actinomycetes</taxon>
        <taxon>Micrococcales</taxon>
        <taxon>Micrococcaceae</taxon>
        <taxon>Arthrobacter</taxon>
    </lineage>
</organism>
<keyword evidence="1" id="KW-1133">Transmembrane helix</keyword>
<dbReference type="Proteomes" id="UP000059574">
    <property type="component" value="Chromosome"/>
</dbReference>
<reference evidence="2 3" key="2">
    <citation type="journal article" date="2016" name="J. Biotechnol.">
        <title>Complete genome sequence of Arthrobacter alpinus ERGS4:06, a yellow pigmented bacterium tolerant to cold and radiations isolated from Sikkim Himalaya.</title>
        <authorList>
            <person name="Kumar R."/>
            <person name="Singh D."/>
            <person name="Swarnkar M.K."/>
            <person name="Singh A.K."/>
            <person name="Kumar S."/>
        </authorList>
    </citation>
    <scope>NUCLEOTIDE SEQUENCE [LARGE SCALE GENOMIC DNA]</scope>
    <source>
        <strain evidence="2 3">ERGS4:06</strain>
    </source>
</reference>
<feature type="transmembrane region" description="Helical" evidence="1">
    <location>
        <begin position="32"/>
        <end position="50"/>
    </location>
</feature>
<evidence type="ECO:0000313" key="2">
    <source>
        <dbReference type="EMBL" id="ALO67099.1"/>
    </source>
</evidence>
<keyword evidence="1" id="KW-0812">Transmembrane</keyword>
<name>A0A0S2M0Y0_9MICC</name>
<protein>
    <submittedName>
        <fullName evidence="2">Uncharacterized protein</fullName>
    </submittedName>
</protein>
<accession>A0A0S2M0Y0</accession>
<dbReference type="EMBL" id="CP013200">
    <property type="protein sequence ID" value="ALO67099.1"/>
    <property type="molecule type" value="Genomic_DNA"/>
</dbReference>
<feature type="transmembrane region" description="Helical" evidence="1">
    <location>
        <begin position="57"/>
        <end position="76"/>
    </location>
</feature>
<keyword evidence="1" id="KW-0472">Membrane</keyword>
<proteinExistence type="predicted"/>
<gene>
    <name evidence="2" type="ORF">AS189_12045</name>
</gene>
<sequence>MILVLAALVVVTTVATVGLAGSRAHRHDDPDATFWYVFTGLCVLAPMLLIPAMTSRVLSGALVLLAAGTAIATHVVCRRTADIAALTSHRAELAAAVTAIAQRHQNLIAQWSRYELDPGAAIDFPTMSDVSVPQTSALIRAINAATRLQQRAVEALDLGTFGPGTRVQGTGCPAVMDDGVADYQRAVSELAAALKTAEDSARRYQRG</sequence>
<evidence type="ECO:0000256" key="1">
    <source>
        <dbReference type="SAM" id="Phobius"/>
    </source>
</evidence>
<dbReference type="AlphaFoldDB" id="A0A0S2M0Y0"/>
<evidence type="ECO:0000313" key="3">
    <source>
        <dbReference type="Proteomes" id="UP000059574"/>
    </source>
</evidence>
<reference evidence="3" key="1">
    <citation type="submission" date="2015-11" db="EMBL/GenBank/DDBJ databases">
        <authorList>
            <person name="Kumar R."/>
            <person name="Singh D."/>
            <person name="Swarnkar M.K."/>
            <person name="Singh A.K."/>
            <person name="Kumar S."/>
        </authorList>
    </citation>
    <scope>NUCLEOTIDE SEQUENCE [LARGE SCALE GENOMIC DNA]</scope>
    <source>
        <strain evidence="3">ERGS4:06</strain>
    </source>
</reference>